<evidence type="ECO:0000256" key="5">
    <source>
        <dbReference type="PIRSR" id="PIRSR602401-1"/>
    </source>
</evidence>
<dbReference type="GO" id="GO:0005506">
    <property type="term" value="F:iron ion binding"/>
    <property type="evidence" value="ECO:0007669"/>
    <property type="project" value="InterPro"/>
</dbReference>
<reference evidence="8" key="1">
    <citation type="submission" date="2018-05" db="EMBL/GenBank/DDBJ databases">
        <title>Draft genome of Mucuna pruriens seed.</title>
        <authorList>
            <person name="Nnadi N.E."/>
            <person name="Vos R."/>
            <person name="Hasami M.H."/>
            <person name="Devisetty U.K."/>
            <person name="Aguiy J.C."/>
        </authorList>
    </citation>
    <scope>NUCLEOTIDE SEQUENCE [LARGE SCALE GENOMIC DNA]</scope>
    <source>
        <strain evidence="8">JCA_2017</strain>
    </source>
</reference>
<keyword evidence="7" id="KW-0812">Transmembrane</keyword>
<evidence type="ECO:0000313" key="8">
    <source>
        <dbReference type="EMBL" id="RDX63912.1"/>
    </source>
</evidence>
<dbReference type="InterPro" id="IPR017972">
    <property type="entry name" value="Cyt_P450_CS"/>
</dbReference>
<feature type="transmembrane region" description="Helical" evidence="7">
    <location>
        <begin position="9"/>
        <end position="31"/>
    </location>
</feature>
<sequence>MPKAMDYQALLQPLITFVCASIILIFILRLFNHTPETIKLPPGPYPFPIIGNILELGKNPHKSLTKLSKIYGPVMTLKLGSITTIVISSPQIAKQVLHENGEAFCDRTIPRSVYVREHHKYSIVWQPRSPRWRKLRRVCATKVFSSRMLDSTQILRQQKVQGLLDYVKERCNKGGVVDIGEAVFTTVLSSISNTFFSLDLSHSTSEKSREFRDIVWGVMEEAGRPNVADFFPILRPLDPQRVHARMLNYFNKLCEIIDGIIQERMCSRVSKSDPSESKDVLDSLLDIIDETTSQLTRHEMLHLFADLFVAGIDTTSVTVEWVMAELLHNPDKLEKARKELSQAIGKDGTLEESHILKLPFLGAVVKETFRLHPPVPLLVPRKCDKMLNIYGFRVPKNAQIFVNVWAMGRDPTIWENPKLFMPERFLESEIDFKGHDFELIPFGAGKRICPGLPLAHRTVHLMVASLLHNFEWKLANGLMPEHMNMKEQYMLTIKRIQPLRVQAVSIN</sequence>
<dbReference type="InterPro" id="IPR001128">
    <property type="entry name" value="Cyt_P450"/>
</dbReference>
<name>A0A371ECZ5_MUCPR</name>
<dbReference type="EMBL" id="QJKJ01014648">
    <property type="protein sequence ID" value="RDX63912.1"/>
    <property type="molecule type" value="Genomic_DNA"/>
</dbReference>
<organism evidence="8 9">
    <name type="scientific">Mucuna pruriens</name>
    <name type="common">Velvet bean</name>
    <name type="synonym">Dolichos pruriens</name>
    <dbReference type="NCBI Taxonomy" id="157652"/>
    <lineage>
        <taxon>Eukaryota</taxon>
        <taxon>Viridiplantae</taxon>
        <taxon>Streptophyta</taxon>
        <taxon>Embryophyta</taxon>
        <taxon>Tracheophyta</taxon>
        <taxon>Spermatophyta</taxon>
        <taxon>Magnoliopsida</taxon>
        <taxon>eudicotyledons</taxon>
        <taxon>Gunneridae</taxon>
        <taxon>Pentapetalae</taxon>
        <taxon>rosids</taxon>
        <taxon>fabids</taxon>
        <taxon>Fabales</taxon>
        <taxon>Fabaceae</taxon>
        <taxon>Papilionoideae</taxon>
        <taxon>50 kb inversion clade</taxon>
        <taxon>NPAAA clade</taxon>
        <taxon>indigoferoid/millettioid clade</taxon>
        <taxon>Phaseoleae</taxon>
        <taxon>Mucuna</taxon>
    </lineage>
</organism>
<evidence type="ECO:0000256" key="3">
    <source>
        <dbReference type="ARBA" id="ARBA00023002"/>
    </source>
</evidence>
<dbReference type="PANTHER" id="PTHR47950:SF30">
    <property type="entry name" value="CYTOCHROME P450 FAMILY PROTEIN"/>
    <property type="match status" value="1"/>
</dbReference>
<keyword evidence="6" id="KW-0503">Monooxygenase</keyword>
<dbReference type="Pfam" id="PF00067">
    <property type="entry name" value="p450"/>
    <property type="match status" value="1"/>
</dbReference>
<dbReference type="Proteomes" id="UP000257109">
    <property type="component" value="Unassembled WGS sequence"/>
</dbReference>
<feature type="binding site" description="axial binding residue" evidence="5">
    <location>
        <position position="449"/>
    </location>
    <ligand>
        <name>heme</name>
        <dbReference type="ChEBI" id="CHEBI:30413"/>
    </ligand>
    <ligandPart>
        <name>Fe</name>
        <dbReference type="ChEBI" id="CHEBI:18248"/>
    </ligandPart>
</feature>
<dbReference type="SUPFAM" id="SSF48264">
    <property type="entry name" value="Cytochrome P450"/>
    <property type="match status" value="1"/>
</dbReference>
<comment type="cofactor">
    <cofactor evidence="5">
        <name>heme</name>
        <dbReference type="ChEBI" id="CHEBI:30413"/>
    </cofactor>
</comment>
<evidence type="ECO:0000256" key="6">
    <source>
        <dbReference type="RuleBase" id="RU000461"/>
    </source>
</evidence>
<feature type="non-terminal residue" evidence="8">
    <location>
        <position position="1"/>
    </location>
</feature>
<dbReference type="PROSITE" id="PS00086">
    <property type="entry name" value="CYTOCHROME_P450"/>
    <property type="match status" value="1"/>
</dbReference>
<keyword evidence="3 6" id="KW-0560">Oxidoreductase</keyword>
<keyword evidence="4 5" id="KW-0408">Iron</keyword>
<dbReference type="CDD" id="cd11073">
    <property type="entry name" value="CYP76-like"/>
    <property type="match status" value="1"/>
</dbReference>
<dbReference type="OrthoDB" id="3705915at2759"/>
<gene>
    <name evidence="8" type="primary">CYP76B6</name>
    <name evidence="8" type="ORF">CR513_57593</name>
</gene>
<evidence type="ECO:0000256" key="2">
    <source>
        <dbReference type="ARBA" id="ARBA00022723"/>
    </source>
</evidence>
<comment type="caution">
    <text evidence="8">The sequence shown here is derived from an EMBL/GenBank/DDBJ whole genome shotgun (WGS) entry which is preliminary data.</text>
</comment>
<protein>
    <submittedName>
        <fullName evidence="8">Geraniol 8-hydroxylase</fullName>
    </submittedName>
</protein>
<dbReference type="InterPro" id="IPR036396">
    <property type="entry name" value="Cyt_P450_sf"/>
</dbReference>
<dbReference type="STRING" id="157652.A0A371ECZ5"/>
<accession>A0A371ECZ5</accession>
<dbReference type="AlphaFoldDB" id="A0A371ECZ5"/>
<dbReference type="GO" id="GO:0004497">
    <property type="term" value="F:monooxygenase activity"/>
    <property type="evidence" value="ECO:0007669"/>
    <property type="project" value="UniProtKB-KW"/>
</dbReference>
<dbReference type="FunFam" id="1.10.630.10:FF:000007">
    <property type="entry name" value="Cytochrome P450 76C4"/>
    <property type="match status" value="1"/>
</dbReference>
<evidence type="ECO:0000256" key="1">
    <source>
        <dbReference type="ARBA" id="ARBA00010617"/>
    </source>
</evidence>
<keyword evidence="2 5" id="KW-0479">Metal-binding</keyword>
<proteinExistence type="inferred from homology"/>
<dbReference type="PRINTS" id="PR00463">
    <property type="entry name" value="EP450I"/>
</dbReference>
<dbReference type="PANTHER" id="PTHR47950">
    <property type="entry name" value="CYTOCHROME P450, FAMILY 76, SUBFAMILY C, POLYPEPTIDE 5-RELATED"/>
    <property type="match status" value="1"/>
</dbReference>
<keyword evidence="7" id="KW-1133">Transmembrane helix</keyword>
<dbReference type="InterPro" id="IPR002401">
    <property type="entry name" value="Cyt_P450_E_grp-I"/>
</dbReference>
<comment type="similarity">
    <text evidence="1 6">Belongs to the cytochrome P450 family.</text>
</comment>
<dbReference type="GO" id="GO:0016705">
    <property type="term" value="F:oxidoreductase activity, acting on paired donors, with incorporation or reduction of molecular oxygen"/>
    <property type="evidence" value="ECO:0007669"/>
    <property type="project" value="InterPro"/>
</dbReference>
<dbReference type="Gene3D" id="1.10.630.10">
    <property type="entry name" value="Cytochrome P450"/>
    <property type="match status" value="1"/>
</dbReference>
<keyword evidence="7" id="KW-0472">Membrane</keyword>
<dbReference type="PRINTS" id="PR00385">
    <property type="entry name" value="P450"/>
</dbReference>
<evidence type="ECO:0000256" key="4">
    <source>
        <dbReference type="ARBA" id="ARBA00023004"/>
    </source>
</evidence>
<evidence type="ECO:0000256" key="7">
    <source>
        <dbReference type="SAM" id="Phobius"/>
    </source>
</evidence>
<keyword evidence="9" id="KW-1185">Reference proteome</keyword>
<dbReference type="GO" id="GO:0020037">
    <property type="term" value="F:heme binding"/>
    <property type="evidence" value="ECO:0007669"/>
    <property type="project" value="InterPro"/>
</dbReference>
<keyword evidence="5 6" id="KW-0349">Heme</keyword>
<evidence type="ECO:0000313" key="9">
    <source>
        <dbReference type="Proteomes" id="UP000257109"/>
    </source>
</evidence>